<keyword evidence="5" id="KW-0808">Transferase</keyword>
<evidence type="ECO:0000256" key="10">
    <source>
        <dbReference type="ARBA" id="ARBA00022786"/>
    </source>
</evidence>
<dbReference type="InterPro" id="IPR013083">
    <property type="entry name" value="Znf_RING/FYVE/PHD"/>
</dbReference>
<keyword evidence="7" id="KW-0479">Metal-binding</keyword>
<evidence type="ECO:0000256" key="2">
    <source>
        <dbReference type="ARBA" id="ARBA00004167"/>
    </source>
</evidence>
<feature type="domain" description="RING-type" evidence="18">
    <location>
        <begin position="117"/>
        <end position="159"/>
    </location>
</feature>
<dbReference type="FunFam" id="3.30.40.10:FF:000285">
    <property type="entry name" value="RING-H2 finger protein ATL43"/>
    <property type="match status" value="1"/>
</dbReference>
<keyword evidence="8 17" id="KW-0732">Signal</keyword>
<evidence type="ECO:0000259" key="18">
    <source>
        <dbReference type="PROSITE" id="PS50089"/>
    </source>
</evidence>
<evidence type="ECO:0000256" key="6">
    <source>
        <dbReference type="ARBA" id="ARBA00022692"/>
    </source>
</evidence>
<dbReference type="Pfam" id="PF13639">
    <property type="entry name" value="zf-RING_2"/>
    <property type="match status" value="1"/>
</dbReference>
<sequence length="429" mass="49031">MKQSSLVILHLLFVLFRVRAQNTSDQDIGPSQDAASNFRPSLAVVIGVLCIMFALTFILLIYAKFCHRGGSGHGVSEIGPALARSASRFSGIDKTVIESLPFFRFSSLKGSREGLECAVCLSKFEDIEILRFLPKCKHAFHINCVDQWLEKHSSCPLCRRKISPEDPTIFAYSNSMRYLGDQSELREDSNIELFVQREEQEHRQGSSRFSIGSSFRKAGKDYSEGESLIQEEAEGIDNDQKIFNKFKHKIIVSDVVLKNRWSSASSSDLMFLNSEMLYDMSSNRFQTLDLKNEEPTTNRAIEDEQVLKIKEEIEMKRVFESKVSPINKKPPITIQGRPSTSDSRAISNHTSRVINATDRRSVSEITSFSRFRNLGLKNSIREFSSDGSNVQAERHRQLWLPIARRTVEWFANRERRIQQTENTRQTLDV</sequence>
<feature type="transmembrane region" description="Helical" evidence="16">
    <location>
        <begin position="44"/>
        <end position="63"/>
    </location>
</feature>
<dbReference type="AlphaFoldDB" id="A0AAV1RPJ2"/>
<evidence type="ECO:0000313" key="19">
    <source>
        <dbReference type="EMBL" id="CAK7337457.1"/>
    </source>
</evidence>
<dbReference type="GO" id="GO:0016020">
    <property type="term" value="C:membrane"/>
    <property type="evidence" value="ECO:0007669"/>
    <property type="project" value="UniProtKB-SubCell"/>
</dbReference>
<dbReference type="PROSITE" id="PS50089">
    <property type="entry name" value="ZF_RING_2"/>
    <property type="match status" value="1"/>
</dbReference>
<gene>
    <name evidence="19" type="ORF">DCAF_LOCUS12492</name>
</gene>
<evidence type="ECO:0000256" key="5">
    <source>
        <dbReference type="ARBA" id="ARBA00022679"/>
    </source>
</evidence>
<keyword evidence="20" id="KW-1185">Reference proteome</keyword>
<evidence type="ECO:0000256" key="1">
    <source>
        <dbReference type="ARBA" id="ARBA00000900"/>
    </source>
</evidence>
<evidence type="ECO:0000256" key="7">
    <source>
        <dbReference type="ARBA" id="ARBA00022723"/>
    </source>
</evidence>
<evidence type="ECO:0000256" key="13">
    <source>
        <dbReference type="ARBA" id="ARBA00023136"/>
    </source>
</evidence>
<dbReference type="SMART" id="SM00184">
    <property type="entry name" value="RING"/>
    <property type="match status" value="1"/>
</dbReference>
<dbReference type="Proteomes" id="UP001314170">
    <property type="component" value="Unassembled WGS sequence"/>
</dbReference>
<feature type="chain" id="PRO_5043965352" description="RING-type E3 ubiquitin transferase" evidence="17">
    <location>
        <begin position="21"/>
        <end position="429"/>
    </location>
</feature>
<keyword evidence="11" id="KW-0862">Zinc</keyword>
<keyword evidence="9 15" id="KW-0863">Zinc-finger</keyword>
<comment type="caution">
    <text evidence="19">The sequence shown here is derived from an EMBL/GenBank/DDBJ whole genome shotgun (WGS) entry which is preliminary data.</text>
</comment>
<comment type="catalytic activity">
    <reaction evidence="1">
        <text>S-ubiquitinyl-[E2 ubiquitin-conjugating enzyme]-L-cysteine + [acceptor protein]-L-lysine = [E2 ubiquitin-conjugating enzyme]-L-cysteine + N(6)-ubiquitinyl-[acceptor protein]-L-lysine.</text>
        <dbReference type="EC" id="2.3.2.27"/>
    </reaction>
</comment>
<dbReference type="GO" id="GO:0008270">
    <property type="term" value="F:zinc ion binding"/>
    <property type="evidence" value="ECO:0007669"/>
    <property type="project" value="UniProtKB-KW"/>
</dbReference>
<evidence type="ECO:0000256" key="15">
    <source>
        <dbReference type="PROSITE-ProRule" id="PRU00175"/>
    </source>
</evidence>
<dbReference type="CDD" id="cd16461">
    <property type="entry name" value="RING-H2_EL5-like"/>
    <property type="match status" value="1"/>
</dbReference>
<evidence type="ECO:0000256" key="9">
    <source>
        <dbReference type="ARBA" id="ARBA00022771"/>
    </source>
</evidence>
<name>A0AAV1RPJ2_9ROSI</name>
<evidence type="ECO:0000313" key="20">
    <source>
        <dbReference type="Proteomes" id="UP001314170"/>
    </source>
</evidence>
<evidence type="ECO:0000256" key="16">
    <source>
        <dbReference type="SAM" id="Phobius"/>
    </source>
</evidence>
<evidence type="ECO:0000256" key="11">
    <source>
        <dbReference type="ARBA" id="ARBA00022833"/>
    </source>
</evidence>
<keyword evidence="6 16" id="KW-0812">Transmembrane</keyword>
<reference evidence="19 20" key="1">
    <citation type="submission" date="2024-01" db="EMBL/GenBank/DDBJ databases">
        <authorList>
            <person name="Waweru B."/>
        </authorList>
    </citation>
    <scope>NUCLEOTIDE SEQUENCE [LARGE SCALE GENOMIC DNA]</scope>
</reference>
<evidence type="ECO:0000256" key="8">
    <source>
        <dbReference type="ARBA" id="ARBA00022729"/>
    </source>
</evidence>
<evidence type="ECO:0000256" key="14">
    <source>
        <dbReference type="ARBA" id="ARBA00024209"/>
    </source>
</evidence>
<keyword evidence="13 16" id="KW-0472">Membrane</keyword>
<feature type="signal peptide" evidence="17">
    <location>
        <begin position="1"/>
        <end position="20"/>
    </location>
</feature>
<protein>
    <recommendedName>
        <fullName evidence="4">RING-type E3 ubiquitin transferase</fullName>
        <ecNumber evidence="4">2.3.2.27</ecNumber>
    </recommendedName>
</protein>
<organism evidence="19 20">
    <name type="scientific">Dovyalis caffra</name>
    <dbReference type="NCBI Taxonomy" id="77055"/>
    <lineage>
        <taxon>Eukaryota</taxon>
        <taxon>Viridiplantae</taxon>
        <taxon>Streptophyta</taxon>
        <taxon>Embryophyta</taxon>
        <taxon>Tracheophyta</taxon>
        <taxon>Spermatophyta</taxon>
        <taxon>Magnoliopsida</taxon>
        <taxon>eudicotyledons</taxon>
        <taxon>Gunneridae</taxon>
        <taxon>Pentapetalae</taxon>
        <taxon>rosids</taxon>
        <taxon>fabids</taxon>
        <taxon>Malpighiales</taxon>
        <taxon>Salicaceae</taxon>
        <taxon>Flacourtieae</taxon>
        <taxon>Dovyalis</taxon>
    </lineage>
</organism>
<evidence type="ECO:0000256" key="12">
    <source>
        <dbReference type="ARBA" id="ARBA00022989"/>
    </source>
</evidence>
<comment type="pathway">
    <text evidence="3">Protein modification; protein ubiquitination.</text>
</comment>
<dbReference type="Gene3D" id="3.30.40.10">
    <property type="entry name" value="Zinc/RING finger domain, C3HC4 (zinc finger)"/>
    <property type="match status" value="1"/>
</dbReference>
<dbReference type="GO" id="GO:0061630">
    <property type="term" value="F:ubiquitin protein ligase activity"/>
    <property type="evidence" value="ECO:0007669"/>
    <property type="project" value="UniProtKB-EC"/>
</dbReference>
<dbReference type="PANTHER" id="PTHR46539:SF1">
    <property type="entry name" value="E3 UBIQUITIN-PROTEIN LIGASE ATL42"/>
    <property type="match status" value="1"/>
</dbReference>
<comment type="subcellular location">
    <subcellularLocation>
        <location evidence="2">Membrane</location>
        <topology evidence="2">Single-pass membrane protein</topology>
    </subcellularLocation>
</comment>
<comment type="similarity">
    <text evidence="14">Belongs to the RING-type zinc finger family. ATL subfamily.</text>
</comment>
<proteinExistence type="inferred from homology"/>
<keyword evidence="12 16" id="KW-1133">Transmembrane helix</keyword>
<dbReference type="SUPFAM" id="SSF57850">
    <property type="entry name" value="RING/U-box"/>
    <property type="match status" value="1"/>
</dbReference>
<evidence type="ECO:0000256" key="3">
    <source>
        <dbReference type="ARBA" id="ARBA00004906"/>
    </source>
</evidence>
<dbReference type="PANTHER" id="PTHR46539">
    <property type="entry name" value="E3 UBIQUITIN-PROTEIN LIGASE ATL42"/>
    <property type="match status" value="1"/>
</dbReference>
<evidence type="ECO:0000256" key="17">
    <source>
        <dbReference type="SAM" id="SignalP"/>
    </source>
</evidence>
<dbReference type="InterPro" id="IPR001841">
    <property type="entry name" value="Znf_RING"/>
</dbReference>
<evidence type="ECO:0000256" key="4">
    <source>
        <dbReference type="ARBA" id="ARBA00012483"/>
    </source>
</evidence>
<keyword evidence="10" id="KW-0833">Ubl conjugation pathway</keyword>
<dbReference type="EC" id="2.3.2.27" evidence="4"/>
<accession>A0AAV1RPJ2</accession>
<dbReference type="EMBL" id="CAWUPB010001087">
    <property type="protein sequence ID" value="CAK7337457.1"/>
    <property type="molecule type" value="Genomic_DNA"/>
</dbReference>